<sequence>MARCEVHPGSRSILVARVHPRGSSCSVSVNNIRQYHSQNATNGTSVTTQHHDHRHFGTMTPQRNIDTQANTLRVKLPLGTCPTLPVFPVLPVKKQHYSHTDTRRTHHTENSLPHRLFLALLWHSPSRSTASERRVTEALSTSSFMSFLHPSRGRGLHGWRGSSTNCSKATRRLADFTETREAAAHRRAVVPPPT</sequence>
<name>A0A915DP30_9BILA</name>
<dbReference type="WBParaSite" id="jg22041">
    <property type="protein sequence ID" value="jg22041"/>
    <property type="gene ID" value="jg22041"/>
</dbReference>
<evidence type="ECO:0000313" key="1">
    <source>
        <dbReference type="Proteomes" id="UP000887574"/>
    </source>
</evidence>
<proteinExistence type="predicted"/>
<organism evidence="1 2">
    <name type="scientific">Ditylenchus dipsaci</name>
    <dbReference type="NCBI Taxonomy" id="166011"/>
    <lineage>
        <taxon>Eukaryota</taxon>
        <taxon>Metazoa</taxon>
        <taxon>Ecdysozoa</taxon>
        <taxon>Nematoda</taxon>
        <taxon>Chromadorea</taxon>
        <taxon>Rhabditida</taxon>
        <taxon>Tylenchina</taxon>
        <taxon>Tylenchomorpha</taxon>
        <taxon>Sphaerularioidea</taxon>
        <taxon>Anguinidae</taxon>
        <taxon>Anguininae</taxon>
        <taxon>Ditylenchus</taxon>
    </lineage>
</organism>
<keyword evidence="1" id="KW-1185">Reference proteome</keyword>
<reference evidence="2" key="1">
    <citation type="submission" date="2022-11" db="UniProtKB">
        <authorList>
            <consortium name="WormBaseParasite"/>
        </authorList>
    </citation>
    <scope>IDENTIFICATION</scope>
</reference>
<dbReference type="Proteomes" id="UP000887574">
    <property type="component" value="Unplaced"/>
</dbReference>
<dbReference type="AlphaFoldDB" id="A0A915DP30"/>
<evidence type="ECO:0000313" key="2">
    <source>
        <dbReference type="WBParaSite" id="jg22041"/>
    </source>
</evidence>
<protein>
    <submittedName>
        <fullName evidence="2">Uncharacterized protein</fullName>
    </submittedName>
</protein>
<accession>A0A915DP30</accession>